<feature type="binding site" evidence="7">
    <location>
        <position position="233"/>
    </location>
    <ligand>
        <name>substrate</name>
    </ligand>
</feature>
<feature type="binding site" evidence="8">
    <location>
        <position position="222"/>
    </location>
    <ligand>
        <name>Zn(2+)</name>
        <dbReference type="ChEBI" id="CHEBI:29105"/>
    </ligand>
</feature>
<evidence type="ECO:0000256" key="8">
    <source>
        <dbReference type="PIRSR" id="PIRSR038994-3"/>
    </source>
</evidence>
<dbReference type="CDD" id="cd00854">
    <property type="entry name" value="NagA"/>
    <property type="match status" value="1"/>
</dbReference>
<evidence type="ECO:0000256" key="2">
    <source>
        <dbReference type="ARBA" id="ARBA00022723"/>
    </source>
</evidence>
<dbReference type="GO" id="GO:0006046">
    <property type="term" value="P:N-acetylglucosamine catabolic process"/>
    <property type="evidence" value="ECO:0007669"/>
    <property type="project" value="TreeGrafter"/>
</dbReference>
<feature type="binding site" evidence="8">
    <location>
        <position position="135"/>
    </location>
    <ligand>
        <name>Zn(2+)</name>
        <dbReference type="ChEBI" id="CHEBI:29105"/>
    </ligand>
</feature>
<dbReference type="Pfam" id="PF01979">
    <property type="entry name" value="Amidohydro_1"/>
    <property type="match status" value="1"/>
</dbReference>
<evidence type="ECO:0000256" key="7">
    <source>
        <dbReference type="PIRSR" id="PIRSR038994-2"/>
    </source>
</evidence>
<proteinExistence type="inferred from homology"/>
<dbReference type="InterPro" id="IPR003764">
    <property type="entry name" value="GlcNAc_6-P_deAcase"/>
</dbReference>
<keyword evidence="3 5" id="KW-0378">Hydrolase</keyword>
<protein>
    <submittedName>
        <fullName evidence="10">N-acetylglucosamine-6-phosphate deacetylase</fullName>
    </submittedName>
</protein>
<dbReference type="NCBIfam" id="TIGR00221">
    <property type="entry name" value="nagA"/>
    <property type="match status" value="1"/>
</dbReference>
<feature type="binding site" evidence="7">
    <location>
        <begin position="314"/>
        <end position="316"/>
    </location>
    <ligand>
        <name>substrate</name>
    </ligand>
</feature>
<organism evidence="10 11">
    <name type="scientific">Treponema bryantii</name>
    <dbReference type="NCBI Taxonomy" id="163"/>
    <lineage>
        <taxon>Bacteria</taxon>
        <taxon>Pseudomonadati</taxon>
        <taxon>Spirochaetota</taxon>
        <taxon>Spirochaetia</taxon>
        <taxon>Spirochaetales</taxon>
        <taxon>Treponemataceae</taxon>
        <taxon>Treponema</taxon>
    </lineage>
</organism>
<dbReference type="GO" id="GO:0008448">
    <property type="term" value="F:N-acetylglucosamine-6-phosphate deacetylase activity"/>
    <property type="evidence" value="ECO:0007669"/>
    <property type="project" value="InterPro"/>
</dbReference>
<feature type="domain" description="Amidohydrolase-related" evidence="9">
    <location>
        <begin position="57"/>
        <end position="385"/>
    </location>
</feature>
<evidence type="ECO:0000256" key="4">
    <source>
        <dbReference type="ARBA" id="ARBA00023277"/>
    </source>
</evidence>
<feature type="binding site" evidence="7">
    <location>
        <begin position="225"/>
        <end position="226"/>
    </location>
    <ligand>
        <name>substrate</name>
    </ligand>
</feature>
<keyword evidence="4 5" id="KW-0119">Carbohydrate metabolism</keyword>
<dbReference type="RefSeq" id="WP_074931011.1">
    <property type="nucleotide sequence ID" value="NZ_FORI01000003.1"/>
</dbReference>
<accession>A0A1I3JPP3</accession>
<dbReference type="InterPro" id="IPR011059">
    <property type="entry name" value="Metal-dep_hydrolase_composite"/>
</dbReference>
<dbReference type="InterPro" id="IPR006680">
    <property type="entry name" value="Amidohydro-rel"/>
</dbReference>
<evidence type="ECO:0000313" key="10">
    <source>
        <dbReference type="EMBL" id="SFI62221.1"/>
    </source>
</evidence>
<dbReference type="Gene3D" id="2.30.40.10">
    <property type="entry name" value="Urease, subunit C, domain 1"/>
    <property type="match status" value="1"/>
</dbReference>
<dbReference type="PANTHER" id="PTHR11113:SF14">
    <property type="entry name" value="N-ACETYLGLUCOSAMINE-6-PHOSPHATE DEACETYLASE"/>
    <property type="match status" value="1"/>
</dbReference>
<keyword evidence="2 8" id="KW-0479">Metal-binding</keyword>
<dbReference type="PANTHER" id="PTHR11113">
    <property type="entry name" value="N-ACETYLGLUCOSAMINE-6-PHOSPHATE DEACETYLASE"/>
    <property type="match status" value="1"/>
</dbReference>
<evidence type="ECO:0000256" key="6">
    <source>
        <dbReference type="PIRSR" id="PIRSR038994-1"/>
    </source>
</evidence>
<dbReference type="OrthoDB" id="9776488at2"/>
<name>A0A1I3JPP3_9SPIR</name>
<comment type="similarity">
    <text evidence="1 5">Belongs to the metallo-dependent hydrolases superfamily. NagA family.</text>
</comment>
<keyword evidence="11" id="KW-1185">Reference proteome</keyword>
<dbReference type="Gene3D" id="3.20.20.140">
    <property type="entry name" value="Metal-dependent hydrolases"/>
    <property type="match status" value="1"/>
</dbReference>
<dbReference type="InterPro" id="IPR032466">
    <property type="entry name" value="Metal_Hydrolase"/>
</dbReference>
<feature type="binding site" evidence="7">
    <location>
        <position position="257"/>
    </location>
    <ligand>
        <name>substrate</name>
    </ligand>
</feature>
<feature type="active site" description="Proton donor/acceptor" evidence="6">
    <location>
        <position position="280"/>
    </location>
</feature>
<sequence>MTICIHNGIVLSGLTSNQQRSAVLVEDSKIKDTFSEERFLKMNFGPEVRLIDAKGNYIIPGLIDTHIHGFKGHGTDTCTTEGILQMSKDLAQYGVTAFNPTMYPSDTEDMKAKLRAIVAAMGHEEGAKIMGVHLEGPFISPHKLGVQRPETVKLPDCALMDELWEAAEGHIVNMTVAPELKGMRELALHCIEKGIILQAGHTNAEYENIVEGIQVGILHSTHFFNAMSQLHHRNPGAVGAILIHPEMSCEIIADGVHVHPDLFKLLGRDKNRAQIVLVTDALTPTEQKGEHLFANGEEVVFKDGCFHRKADDVIAGSSLTMKKAIKNIVQFGYPLTDAIKFACVNPARIMKYTHKGILSPTYDSDILVMDKLFSIKLVMIEGKIVKNKLEDNNETDNKK</sequence>
<dbReference type="Proteomes" id="UP000182737">
    <property type="component" value="Unassembled WGS sequence"/>
</dbReference>
<evidence type="ECO:0000313" key="11">
    <source>
        <dbReference type="Proteomes" id="UP000182737"/>
    </source>
</evidence>
<dbReference type="AlphaFoldDB" id="A0A1I3JPP3"/>
<evidence type="ECO:0000256" key="5">
    <source>
        <dbReference type="PIRNR" id="PIRNR038994"/>
    </source>
</evidence>
<feature type="binding site" evidence="8">
    <location>
        <position position="201"/>
    </location>
    <ligand>
        <name>Zn(2+)</name>
        <dbReference type="ChEBI" id="CHEBI:29105"/>
    </ligand>
</feature>
<evidence type="ECO:0000256" key="3">
    <source>
        <dbReference type="ARBA" id="ARBA00022801"/>
    </source>
</evidence>
<dbReference type="PIRSF" id="PIRSF038994">
    <property type="entry name" value="NagA"/>
    <property type="match status" value="1"/>
</dbReference>
<comment type="cofactor">
    <cofactor evidence="8">
        <name>a divalent metal cation</name>
        <dbReference type="ChEBI" id="CHEBI:60240"/>
    </cofactor>
    <text evidence="8">Binds 1 divalent metal cation per subunit.</text>
</comment>
<gene>
    <name evidence="10" type="ORF">SAMN04487775_103168</name>
</gene>
<dbReference type="GO" id="GO:0046872">
    <property type="term" value="F:metal ion binding"/>
    <property type="evidence" value="ECO:0007669"/>
    <property type="project" value="UniProtKB-KW"/>
</dbReference>
<reference evidence="11" key="1">
    <citation type="submission" date="2016-10" db="EMBL/GenBank/DDBJ databases">
        <authorList>
            <person name="Varghese N."/>
            <person name="Submissions S."/>
        </authorList>
    </citation>
    <scope>NUCLEOTIDE SEQUENCE [LARGE SCALE GENOMIC DNA]</scope>
    <source>
        <strain evidence="11">XBD1002</strain>
    </source>
</reference>
<dbReference type="SUPFAM" id="SSF51338">
    <property type="entry name" value="Composite domain of metallo-dependent hydrolases"/>
    <property type="match status" value="1"/>
</dbReference>
<dbReference type="SUPFAM" id="SSF51556">
    <property type="entry name" value="Metallo-dependent hydrolases"/>
    <property type="match status" value="1"/>
</dbReference>
<evidence type="ECO:0000256" key="1">
    <source>
        <dbReference type="ARBA" id="ARBA00010716"/>
    </source>
</evidence>
<feature type="binding site" evidence="7">
    <location>
        <position position="146"/>
    </location>
    <ligand>
        <name>substrate</name>
    </ligand>
</feature>
<dbReference type="EMBL" id="FORI01000003">
    <property type="protein sequence ID" value="SFI62221.1"/>
    <property type="molecule type" value="Genomic_DNA"/>
</dbReference>
<evidence type="ECO:0000259" key="9">
    <source>
        <dbReference type="Pfam" id="PF01979"/>
    </source>
</evidence>